<dbReference type="PANTHER" id="PTHR48081:SF6">
    <property type="entry name" value="PEPTIDASE S9 PROLYL OLIGOPEPTIDASE CATALYTIC DOMAIN-CONTAINING PROTEIN"/>
    <property type="match status" value="1"/>
</dbReference>
<keyword evidence="2 3" id="KW-0326">Glycosidase</keyword>
<dbReference type="SUPFAM" id="SSF53474">
    <property type="entry name" value="alpha/beta-Hydrolases"/>
    <property type="match status" value="1"/>
</dbReference>
<keyword evidence="7" id="KW-1185">Reference proteome</keyword>
<sequence length="608" mass="67363">MKHYLLLFSLLFSLLLSVLALKAQSAFPLYEGAIPGNLSGKNEETSETSGGILRISKVSEPTLTVYRPAKSKANGAAVIICPGGGYRILAAAHEGADVAKAFNKIGVSAFVLKYRIPDATKQSTPSIAPLQDAQQAIRMVRKNFQRWNIDPQRIGIMGFSAGGHLASTAGTHYDSCFIPNPENISLRPDFMMLIYPVVSFNHNAHQGSAFNLLGHNPGTQSLTYFSNDEQVSPTTPPTFQVFAADDDVVPPANSIKFYEALRKYKIPAELHIFQQGGHGFGLQIKGRTERWMDRCADWMSSNGWLSASPTRTHLYVKGRFLYTPGGEKVVLRGVNKMNVWSDKTGEKSFPEIAKTGANTVRIVWTTAGGGGAQLDTIIGNSIKHKLIPIIELHDATGNWDKLQLCADYWVRKDVVAVIKKYRRYLLLNIANEAGDNKVTQEQFNTRYSSVIKQLRKAGIDVPLVIDAANWGRNENFLINGADALLQADPEKNLIFSWHIWDSGIANSRIAGAIDKSIQKNFMLLVGEFAPMEVKCNCCIPYHYILEYCQHQSIGWLAWSWGPGNGDCAAMDMTKTDAYESLYGWGKEVAETHPFSIKHTSLRPLSLFR</sequence>
<name>A0ABY6IVL4_9BACT</name>
<accession>A0ABY6IVL4</accession>
<dbReference type="PANTHER" id="PTHR48081">
    <property type="entry name" value="AB HYDROLASE SUPERFAMILY PROTEIN C4A8.06C"/>
    <property type="match status" value="1"/>
</dbReference>
<dbReference type="RefSeq" id="WP_264279841.1">
    <property type="nucleotide sequence ID" value="NZ_CP107006.1"/>
</dbReference>
<dbReference type="Pfam" id="PF20434">
    <property type="entry name" value="BD-FAE"/>
    <property type="match status" value="1"/>
</dbReference>
<dbReference type="Proteomes" id="UP001162741">
    <property type="component" value="Chromosome"/>
</dbReference>
<evidence type="ECO:0000313" key="6">
    <source>
        <dbReference type="EMBL" id="UYQ91413.1"/>
    </source>
</evidence>
<dbReference type="InterPro" id="IPR029058">
    <property type="entry name" value="AB_hydrolase_fold"/>
</dbReference>
<dbReference type="InterPro" id="IPR017853">
    <property type="entry name" value="GH"/>
</dbReference>
<keyword evidence="1 3" id="KW-0378">Hydrolase</keyword>
<dbReference type="Gene3D" id="3.20.20.80">
    <property type="entry name" value="Glycosidases"/>
    <property type="match status" value="1"/>
</dbReference>
<dbReference type="InterPro" id="IPR001547">
    <property type="entry name" value="Glyco_hydro_5"/>
</dbReference>
<evidence type="ECO:0000256" key="3">
    <source>
        <dbReference type="RuleBase" id="RU361153"/>
    </source>
</evidence>
<dbReference type="EMBL" id="CP107006">
    <property type="protein sequence ID" value="UYQ91413.1"/>
    <property type="molecule type" value="Genomic_DNA"/>
</dbReference>
<dbReference type="Pfam" id="PF00150">
    <property type="entry name" value="Cellulase"/>
    <property type="match status" value="1"/>
</dbReference>
<gene>
    <name evidence="6" type="ORF">MKQ68_15065</name>
</gene>
<comment type="similarity">
    <text evidence="3">Belongs to the glycosyl hydrolase 5 (cellulase A) family.</text>
</comment>
<protein>
    <submittedName>
        <fullName evidence="6">Cellulase family glycosylhydrolase</fullName>
    </submittedName>
</protein>
<reference evidence="6" key="1">
    <citation type="submission" date="2022-10" db="EMBL/GenBank/DDBJ databases">
        <title>Chitinophaga sp. nov., isolated from soil.</title>
        <authorList>
            <person name="Jeon C.O."/>
        </authorList>
    </citation>
    <scope>NUCLEOTIDE SEQUENCE</scope>
    <source>
        <strain evidence="6">R8</strain>
    </source>
</reference>
<feature type="domain" description="Glycoside hydrolase family 5" evidence="4">
    <location>
        <begin position="326"/>
        <end position="562"/>
    </location>
</feature>
<dbReference type="InterPro" id="IPR050300">
    <property type="entry name" value="GDXG_lipolytic_enzyme"/>
</dbReference>
<organism evidence="6 7">
    <name type="scientific">Chitinophaga horti</name>
    <dbReference type="NCBI Taxonomy" id="2920382"/>
    <lineage>
        <taxon>Bacteria</taxon>
        <taxon>Pseudomonadati</taxon>
        <taxon>Bacteroidota</taxon>
        <taxon>Chitinophagia</taxon>
        <taxon>Chitinophagales</taxon>
        <taxon>Chitinophagaceae</taxon>
        <taxon>Chitinophaga</taxon>
    </lineage>
</organism>
<evidence type="ECO:0000256" key="2">
    <source>
        <dbReference type="ARBA" id="ARBA00023295"/>
    </source>
</evidence>
<evidence type="ECO:0000256" key="1">
    <source>
        <dbReference type="ARBA" id="ARBA00022801"/>
    </source>
</evidence>
<proteinExistence type="inferred from homology"/>
<evidence type="ECO:0000313" key="7">
    <source>
        <dbReference type="Proteomes" id="UP001162741"/>
    </source>
</evidence>
<dbReference type="InterPro" id="IPR049492">
    <property type="entry name" value="BD-FAE-like_dom"/>
</dbReference>
<dbReference type="SUPFAM" id="SSF51445">
    <property type="entry name" value="(Trans)glycosidases"/>
    <property type="match status" value="1"/>
</dbReference>
<feature type="domain" description="BD-FAE-like" evidence="5">
    <location>
        <begin position="63"/>
        <end position="261"/>
    </location>
</feature>
<evidence type="ECO:0000259" key="5">
    <source>
        <dbReference type="Pfam" id="PF20434"/>
    </source>
</evidence>
<evidence type="ECO:0000259" key="4">
    <source>
        <dbReference type="Pfam" id="PF00150"/>
    </source>
</evidence>
<dbReference type="Gene3D" id="3.40.50.1820">
    <property type="entry name" value="alpha/beta hydrolase"/>
    <property type="match status" value="1"/>
</dbReference>